<keyword evidence="3" id="KW-1185">Reference proteome</keyword>
<organism evidence="2 3">
    <name type="scientific">Bizionia paragorgiae</name>
    <dbReference type="NCBI Taxonomy" id="283786"/>
    <lineage>
        <taxon>Bacteria</taxon>
        <taxon>Pseudomonadati</taxon>
        <taxon>Bacteroidota</taxon>
        <taxon>Flavobacteriia</taxon>
        <taxon>Flavobacteriales</taxon>
        <taxon>Flavobacteriaceae</taxon>
        <taxon>Bizionia</taxon>
    </lineage>
</organism>
<protein>
    <submittedName>
        <fullName evidence="2">Uncharacterized protein</fullName>
    </submittedName>
</protein>
<feature type="transmembrane region" description="Helical" evidence="1">
    <location>
        <begin position="164"/>
        <end position="184"/>
    </location>
</feature>
<sequence length="185" mass="19945">MTNKRVKQVTFILILLIHFSYVGVLLYSYLENPFIIVGLILILLMLVVTYIKKPVRPQHNSLDEIHSIFFVFIGAFSTYVLHTSTALSAVLAASMVGLVVSFVPNIFKNNITLQSMPAAVYCGTFVGMTSAVVASGYLFIFLASCITGLLLVSASGVFHNMGGKLGTLAFGGVLLTFVITLIVGS</sequence>
<accession>A0A1H3Y8F9</accession>
<dbReference type="EMBL" id="FNQK01000006">
    <property type="protein sequence ID" value="SEA07152.1"/>
    <property type="molecule type" value="Genomic_DNA"/>
</dbReference>
<gene>
    <name evidence="2" type="ORF">SAMN04487990_10669</name>
</gene>
<evidence type="ECO:0000256" key="1">
    <source>
        <dbReference type="SAM" id="Phobius"/>
    </source>
</evidence>
<dbReference type="Proteomes" id="UP000198846">
    <property type="component" value="Unassembled WGS sequence"/>
</dbReference>
<dbReference type="RefSeq" id="WP_092133208.1">
    <property type="nucleotide sequence ID" value="NZ_FNQK01000006.1"/>
</dbReference>
<evidence type="ECO:0000313" key="3">
    <source>
        <dbReference type="Proteomes" id="UP000198846"/>
    </source>
</evidence>
<dbReference type="AlphaFoldDB" id="A0A1H3Y8F9"/>
<feature type="transmembrane region" description="Helical" evidence="1">
    <location>
        <begin position="87"/>
        <end position="107"/>
    </location>
</feature>
<keyword evidence="1" id="KW-1133">Transmembrane helix</keyword>
<reference evidence="3" key="1">
    <citation type="submission" date="2016-10" db="EMBL/GenBank/DDBJ databases">
        <authorList>
            <person name="Varghese N."/>
            <person name="Submissions S."/>
        </authorList>
    </citation>
    <scope>NUCLEOTIDE SEQUENCE [LARGE SCALE GENOMIC DNA]</scope>
    <source>
        <strain evidence="3">DSM 23842</strain>
    </source>
</reference>
<name>A0A1H3Y8F9_BIZPA</name>
<dbReference type="STRING" id="283786.SAMN04487990_10669"/>
<feature type="transmembrane region" description="Helical" evidence="1">
    <location>
        <begin position="119"/>
        <end position="152"/>
    </location>
</feature>
<evidence type="ECO:0000313" key="2">
    <source>
        <dbReference type="EMBL" id="SEA07152.1"/>
    </source>
</evidence>
<dbReference type="OrthoDB" id="6333271at2"/>
<keyword evidence="1" id="KW-0812">Transmembrane</keyword>
<keyword evidence="1" id="KW-0472">Membrane</keyword>
<feature type="transmembrane region" description="Helical" evidence="1">
    <location>
        <begin position="63"/>
        <end position="81"/>
    </location>
</feature>
<feature type="transmembrane region" description="Helical" evidence="1">
    <location>
        <begin position="34"/>
        <end position="51"/>
    </location>
</feature>
<proteinExistence type="predicted"/>
<feature type="transmembrane region" description="Helical" evidence="1">
    <location>
        <begin position="9"/>
        <end position="28"/>
    </location>
</feature>